<reference evidence="2" key="2">
    <citation type="submission" date="2022-01" db="EMBL/GenBank/DDBJ databases">
        <authorList>
            <person name="Yamashiro T."/>
            <person name="Shiraishi A."/>
            <person name="Satake H."/>
            <person name="Nakayama K."/>
        </authorList>
    </citation>
    <scope>NUCLEOTIDE SEQUENCE</scope>
</reference>
<protein>
    <submittedName>
        <fullName evidence="2">Uncharacterized protein</fullName>
    </submittedName>
</protein>
<feature type="region of interest" description="Disordered" evidence="1">
    <location>
        <begin position="120"/>
        <end position="140"/>
    </location>
</feature>
<dbReference type="Proteomes" id="UP001151760">
    <property type="component" value="Unassembled WGS sequence"/>
</dbReference>
<evidence type="ECO:0000313" key="3">
    <source>
        <dbReference type="Proteomes" id="UP001151760"/>
    </source>
</evidence>
<feature type="compositionally biased region" description="Polar residues" evidence="1">
    <location>
        <begin position="69"/>
        <end position="82"/>
    </location>
</feature>
<gene>
    <name evidence="2" type="ORF">Tco_1110806</name>
</gene>
<name>A0ABQ5ILZ2_9ASTR</name>
<comment type="caution">
    <text evidence="2">The sequence shown here is derived from an EMBL/GenBank/DDBJ whole genome shotgun (WGS) entry which is preliminary data.</text>
</comment>
<accession>A0ABQ5ILZ2</accession>
<proteinExistence type="predicted"/>
<evidence type="ECO:0000313" key="2">
    <source>
        <dbReference type="EMBL" id="GJU00468.1"/>
    </source>
</evidence>
<dbReference type="EMBL" id="BQNB010020867">
    <property type="protein sequence ID" value="GJU00468.1"/>
    <property type="molecule type" value="Genomic_DNA"/>
</dbReference>
<reference evidence="2" key="1">
    <citation type="journal article" date="2022" name="Int. J. Mol. Sci.">
        <title>Draft Genome of Tanacetum Coccineum: Genomic Comparison of Closely Related Tanacetum-Family Plants.</title>
        <authorList>
            <person name="Yamashiro T."/>
            <person name="Shiraishi A."/>
            <person name="Nakayama K."/>
            <person name="Satake H."/>
        </authorList>
    </citation>
    <scope>NUCLEOTIDE SEQUENCE</scope>
</reference>
<keyword evidence="3" id="KW-1185">Reference proteome</keyword>
<evidence type="ECO:0000256" key="1">
    <source>
        <dbReference type="SAM" id="MobiDB-lite"/>
    </source>
</evidence>
<feature type="region of interest" description="Disordered" evidence="1">
    <location>
        <begin position="53"/>
        <end position="99"/>
    </location>
</feature>
<organism evidence="2 3">
    <name type="scientific">Tanacetum coccineum</name>
    <dbReference type="NCBI Taxonomy" id="301880"/>
    <lineage>
        <taxon>Eukaryota</taxon>
        <taxon>Viridiplantae</taxon>
        <taxon>Streptophyta</taxon>
        <taxon>Embryophyta</taxon>
        <taxon>Tracheophyta</taxon>
        <taxon>Spermatophyta</taxon>
        <taxon>Magnoliopsida</taxon>
        <taxon>eudicotyledons</taxon>
        <taxon>Gunneridae</taxon>
        <taxon>Pentapetalae</taxon>
        <taxon>asterids</taxon>
        <taxon>campanulids</taxon>
        <taxon>Asterales</taxon>
        <taxon>Asteraceae</taxon>
        <taxon>Asteroideae</taxon>
        <taxon>Anthemideae</taxon>
        <taxon>Anthemidinae</taxon>
        <taxon>Tanacetum</taxon>
    </lineage>
</organism>
<sequence length="239" mass="26782">MTTPRPTPFPATTPRAGVFAPFVIISDYDDEITTLPIRPAPPSPNRALPLYGYPLDYGDDSSDKDLSETTESLHTQTASTSVVHPPPTQPIPTIPAFDRRPRKEISVPLGYRAAMDRWRAASPSTLSPSPLPSPPPEHIKSVGDDIETLRASLASAMQEMMTLRARVGSSEQHDVVTRESLRIARGRITRSQLRVEYAKQEVRKLREFQVTDRFKMVELQSQVQDIEASFWDLKRYLGS</sequence>
<feature type="compositionally biased region" description="Pro residues" evidence="1">
    <location>
        <begin position="84"/>
        <end position="93"/>
    </location>
</feature>